<evidence type="ECO:0000259" key="1">
    <source>
        <dbReference type="Pfam" id="PF01261"/>
    </source>
</evidence>
<dbReference type="Gene3D" id="3.20.20.150">
    <property type="entry name" value="Divalent-metal-dependent TIM barrel enzymes"/>
    <property type="match status" value="1"/>
</dbReference>
<accession>A0ABW6RUG9</accession>
<dbReference type="PANTHER" id="PTHR12110:SF53">
    <property type="entry name" value="BLR5974 PROTEIN"/>
    <property type="match status" value="1"/>
</dbReference>
<evidence type="ECO:0000313" key="3">
    <source>
        <dbReference type="Proteomes" id="UP001601992"/>
    </source>
</evidence>
<dbReference type="SUPFAM" id="SSF51658">
    <property type="entry name" value="Xylose isomerase-like"/>
    <property type="match status" value="1"/>
</dbReference>
<evidence type="ECO:0000313" key="2">
    <source>
        <dbReference type="EMBL" id="MFF3566616.1"/>
    </source>
</evidence>
<dbReference type="Proteomes" id="UP001601992">
    <property type="component" value="Unassembled WGS sequence"/>
</dbReference>
<dbReference type="InterPro" id="IPR036237">
    <property type="entry name" value="Xyl_isomerase-like_sf"/>
</dbReference>
<proteinExistence type="predicted"/>
<name>A0ABW6RUG9_9NOCA</name>
<dbReference type="GO" id="GO:0016853">
    <property type="term" value="F:isomerase activity"/>
    <property type="evidence" value="ECO:0007669"/>
    <property type="project" value="UniProtKB-KW"/>
</dbReference>
<keyword evidence="3" id="KW-1185">Reference proteome</keyword>
<keyword evidence="2" id="KW-0413">Isomerase</keyword>
<dbReference type="PANTHER" id="PTHR12110">
    <property type="entry name" value="HYDROXYPYRUVATE ISOMERASE"/>
    <property type="match status" value="1"/>
</dbReference>
<comment type="caution">
    <text evidence="2">The sequence shown here is derived from an EMBL/GenBank/DDBJ whole genome shotgun (WGS) entry which is preliminary data.</text>
</comment>
<reference evidence="2 3" key="1">
    <citation type="submission" date="2024-10" db="EMBL/GenBank/DDBJ databases">
        <title>The Natural Products Discovery Center: Release of the First 8490 Sequenced Strains for Exploring Actinobacteria Biosynthetic Diversity.</title>
        <authorList>
            <person name="Kalkreuter E."/>
            <person name="Kautsar S.A."/>
            <person name="Yang D."/>
            <person name="Bader C.D."/>
            <person name="Teijaro C.N."/>
            <person name="Fluegel L."/>
            <person name="Davis C.M."/>
            <person name="Simpson J.R."/>
            <person name="Lauterbach L."/>
            <person name="Steele A.D."/>
            <person name="Gui C."/>
            <person name="Meng S."/>
            <person name="Li G."/>
            <person name="Viehrig K."/>
            <person name="Ye F."/>
            <person name="Su P."/>
            <person name="Kiefer A.F."/>
            <person name="Nichols A."/>
            <person name="Cepeda A.J."/>
            <person name="Yan W."/>
            <person name="Fan B."/>
            <person name="Jiang Y."/>
            <person name="Adhikari A."/>
            <person name="Zheng C.-J."/>
            <person name="Schuster L."/>
            <person name="Cowan T.M."/>
            <person name="Smanski M.J."/>
            <person name="Chevrette M.G."/>
            <person name="De Carvalho L.P.S."/>
            <person name="Shen B."/>
        </authorList>
    </citation>
    <scope>NUCLEOTIDE SEQUENCE [LARGE SCALE GENOMIC DNA]</scope>
    <source>
        <strain evidence="2 3">NPDC002593</strain>
    </source>
</reference>
<dbReference type="EMBL" id="JBIAQY010000001">
    <property type="protein sequence ID" value="MFF3566616.1"/>
    <property type="molecule type" value="Genomic_DNA"/>
</dbReference>
<dbReference type="InterPro" id="IPR013022">
    <property type="entry name" value="Xyl_isomerase-like_TIM-brl"/>
</dbReference>
<dbReference type="RefSeq" id="WP_040818670.1">
    <property type="nucleotide sequence ID" value="NZ_JBIAQY010000001.1"/>
</dbReference>
<protein>
    <submittedName>
        <fullName evidence="2">Sugar phosphate isomerase/epimerase family protein</fullName>
    </submittedName>
</protein>
<feature type="domain" description="Xylose isomerase-like TIM barrel" evidence="1">
    <location>
        <begin position="89"/>
        <end position="273"/>
    </location>
</feature>
<sequence length="364" mass="40376">MRLGSDALKLPDSADHTPVEQLERAHAEGLAGLFFRHLLHVSGTLDRAELGAVRQRADELGMYLEAGLGRVNPYNIPESPEMRILGDGDTVLGYRRVLEAAAGIGITELWAETATFKPFRGRFAYDRYRTDAPWADQLAATVKFLHTLAPIARDLGIHINLETHEEITSFELVRIVEAVGPDVLGITFDTGNVVQRLEHPTWAARRLAPYVRQTHIKDYDLVRVPDGLDGQLRPNGDGVVDLTEIVPILYAANPDLHLSLEVRAYGDGAGEYRTDGARIALYDPVWLAGHPDLTTEELVAYLEMLQRYEERVAAGAVDSFATYRAAVWDEDAAWRYVRTSRDHVRGCAEKAGIVLDGTRVEADA</sequence>
<dbReference type="InterPro" id="IPR050312">
    <property type="entry name" value="IolE/XylAMocC-like"/>
</dbReference>
<dbReference type="Pfam" id="PF01261">
    <property type="entry name" value="AP_endonuc_2"/>
    <property type="match status" value="1"/>
</dbReference>
<gene>
    <name evidence="2" type="ORF">ACFYXQ_02425</name>
</gene>
<organism evidence="2 3">
    <name type="scientific">Nocardia jiangxiensis</name>
    <dbReference type="NCBI Taxonomy" id="282685"/>
    <lineage>
        <taxon>Bacteria</taxon>
        <taxon>Bacillati</taxon>
        <taxon>Actinomycetota</taxon>
        <taxon>Actinomycetes</taxon>
        <taxon>Mycobacteriales</taxon>
        <taxon>Nocardiaceae</taxon>
        <taxon>Nocardia</taxon>
    </lineage>
</organism>